<protein>
    <submittedName>
        <fullName evidence="3">FIVAR domain-containing protein</fullName>
    </submittedName>
</protein>
<feature type="transmembrane region" description="Helical" evidence="2">
    <location>
        <begin position="491"/>
        <end position="510"/>
    </location>
</feature>
<evidence type="ECO:0000256" key="2">
    <source>
        <dbReference type="SAM" id="Phobius"/>
    </source>
</evidence>
<name>A0ABS6K7H7_9FIRM</name>
<feature type="compositionally biased region" description="Basic and acidic residues" evidence="1">
    <location>
        <begin position="454"/>
        <end position="465"/>
    </location>
</feature>
<proteinExistence type="predicted"/>
<keyword evidence="2" id="KW-0472">Membrane</keyword>
<evidence type="ECO:0000313" key="3">
    <source>
        <dbReference type="EMBL" id="MBU9726458.1"/>
    </source>
</evidence>
<dbReference type="Gene3D" id="1.20.1270.90">
    <property type="entry name" value="AF1782-like"/>
    <property type="match status" value="2"/>
</dbReference>
<dbReference type="RefSeq" id="WP_158352382.1">
    <property type="nucleotide sequence ID" value="NZ_JAHQCX010000006.1"/>
</dbReference>
<feature type="compositionally biased region" description="Polar residues" evidence="1">
    <location>
        <begin position="466"/>
        <end position="475"/>
    </location>
</feature>
<sequence length="517" mass="56957">MNTDALTEKIADGRQVLEENQITVDCAQKLQAAIEASETLLTQEPGTVSPEDIQNAMNTLADILKNLEYKAADMEALRVLCDVVQEQKKQENNWADYEDSSVKNVEEALSVALEVVDRTDLTVLEQGIVDLTLKNLKWAREHMSLKPASTALLGEMIRRAEAVQTDSYTENTAAELKIQLDAARELWNTAGLTIRDQAAVDAMVSALEGVLNALKKRADMAPLKDKIAAADKCKPTDYTADSWEVFAQTLTEAKALAQNADLSEDDQQTVVEMAEKLGTAMDQLEKLPGEDGKTIVEITQDPNTPQVQISNSQELIDSVFTAEEKQLIADGVYSRILLTVRRVQMEEDHPDMAQFQGALDGRKMGMVLDITIQKQVGEGNLELVRYLDRKLRLIVPVPEDLKPGEGVKRTFTFLRLHDGTILELEDLDQDEASITIESDSYSLYALAFRDEVSQNDNHEEQDSRNESGQSDSGDASATRAGGAQTGDTSPVIPLAVIMLIAAAAGTVIFYKRKNINQ</sequence>
<comment type="caution">
    <text evidence="3">The sequence shown here is derived from an EMBL/GenBank/DDBJ whole genome shotgun (WGS) entry which is preliminary data.</text>
</comment>
<reference evidence="3 4" key="1">
    <citation type="submission" date="2021-06" db="EMBL/GenBank/DDBJ databases">
        <title>Description of novel taxa of the family Lachnospiraceae.</title>
        <authorList>
            <person name="Chaplin A.V."/>
            <person name="Sokolova S.R."/>
            <person name="Pikina A.P."/>
            <person name="Korzhanova M."/>
            <person name="Belova V."/>
            <person name="Korostin D."/>
            <person name="Efimov B.A."/>
        </authorList>
    </citation>
    <scope>NUCLEOTIDE SEQUENCE [LARGE SCALE GENOMIC DNA]</scope>
    <source>
        <strain evidence="3 4">ASD4241</strain>
    </source>
</reference>
<keyword evidence="2" id="KW-1133">Transmembrane helix</keyword>
<dbReference type="Proteomes" id="UP001314681">
    <property type="component" value="Unassembled WGS sequence"/>
</dbReference>
<gene>
    <name evidence="3" type="ORF">KTH90_10585</name>
</gene>
<accession>A0ABS6K7H7</accession>
<dbReference type="EMBL" id="JAHQCX010000006">
    <property type="protein sequence ID" value="MBU9726458.1"/>
    <property type="molecule type" value="Genomic_DNA"/>
</dbReference>
<dbReference type="Pfam" id="PF07554">
    <property type="entry name" value="FIVAR"/>
    <property type="match status" value="2"/>
</dbReference>
<feature type="region of interest" description="Disordered" evidence="1">
    <location>
        <begin position="454"/>
        <end position="485"/>
    </location>
</feature>
<keyword evidence="2" id="KW-0812">Transmembrane</keyword>
<keyword evidence="4" id="KW-1185">Reference proteome</keyword>
<dbReference type="NCBIfam" id="TIGR01167">
    <property type="entry name" value="LPXTG_anchor"/>
    <property type="match status" value="1"/>
</dbReference>
<evidence type="ECO:0000256" key="1">
    <source>
        <dbReference type="SAM" id="MobiDB-lite"/>
    </source>
</evidence>
<evidence type="ECO:0000313" key="4">
    <source>
        <dbReference type="Proteomes" id="UP001314681"/>
    </source>
</evidence>
<organism evidence="3 4">
    <name type="scientific">Diplocloster modestus</name>
    <dbReference type="NCBI Taxonomy" id="2850322"/>
    <lineage>
        <taxon>Bacteria</taxon>
        <taxon>Bacillati</taxon>
        <taxon>Bacillota</taxon>
        <taxon>Clostridia</taxon>
        <taxon>Lachnospirales</taxon>
        <taxon>Lachnospiraceae</taxon>
        <taxon>Diplocloster</taxon>
    </lineage>
</organism>